<evidence type="ECO:0000256" key="1">
    <source>
        <dbReference type="SAM" id="MobiDB-lite"/>
    </source>
</evidence>
<dbReference type="EMBL" id="BKCJ010000044">
    <property type="protein sequence ID" value="GEU29104.1"/>
    <property type="molecule type" value="Genomic_DNA"/>
</dbReference>
<organism evidence="2">
    <name type="scientific">Tanacetum cinerariifolium</name>
    <name type="common">Dalmatian daisy</name>
    <name type="synonym">Chrysanthemum cinerariifolium</name>
    <dbReference type="NCBI Taxonomy" id="118510"/>
    <lineage>
        <taxon>Eukaryota</taxon>
        <taxon>Viridiplantae</taxon>
        <taxon>Streptophyta</taxon>
        <taxon>Embryophyta</taxon>
        <taxon>Tracheophyta</taxon>
        <taxon>Spermatophyta</taxon>
        <taxon>Magnoliopsida</taxon>
        <taxon>eudicotyledons</taxon>
        <taxon>Gunneridae</taxon>
        <taxon>Pentapetalae</taxon>
        <taxon>asterids</taxon>
        <taxon>campanulids</taxon>
        <taxon>Asterales</taxon>
        <taxon>Asteraceae</taxon>
        <taxon>Asteroideae</taxon>
        <taxon>Anthemideae</taxon>
        <taxon>Anthemidinae</taxon>
        <taxon>Tanacetum</taxon>
    </lineage>
</organism>
<feature type="region of interest" description="Disordered" evidence="1">
    <location>
        <begin position="329"/>
        <end position="391"/>
    </location>
</feature>
<reference evidence="2" key="1">
    <citation type="journal article" date="2019" name="Sci. Rep.">
        <title>Draft genome of Tanacetum cinerariifolium, the natural source of mosquito coil.</title>
        <authorList>
            <person name="Yamashiro T."/>
            <person name="Shiraishi A."/>
            <person name="Satake H."/>
            <person name="Nakayama K."/>
        </authorList>
    </citation>
    <scope>NUCLEOTIDE SEQUENCE</scope>
</reference>
<dbReference type="AlphaFoldDB" id="A0A699GH21"/>
<gene>
    <name evidence="2" type="ORF">Tci_001082</name>
</gene>
<feature type="compositionally biased region" description="Polar residues" evidence="1">
    <location>
        <begin position="375"/>
        <end position="386"/>
    </location>
</feature>
<name>A0A699GH21_TANCI</name>
<evidence type="ECO:0000313" key="2">
    <source>
        <dbReference type="EMBL" id="GEU29104.1"/>
    </source>
</evidence>
<proteinExistence type="predicted"/>
<sequence>MSGCCPWQGRKGFPQHPSFLPVQVPDEILRTQSREFRSTSSLCVVPVYLPEALPKNLSKMSSGDPFGIGHIMTLQLPFYSPINTSPAFLQFHILLKFSLEALPPNSSSFRKRGQDKIFNEFCTSLKHWKDQFFLIDRRAIPDAMSWRHQNSSVADPPPTGVRAEDIHRLCENIIDLCPVHSAMLYAIGLTTIWKHVGHHPVFKDGEGTVATNMSQFLKFLMVGGIPEKSDHQKVVEYENERVLAAKKKAQAARDKATEKGDDSTRSGSETHHSASPLNTIISDDVDPMTSGGSLVLEFVMREEDDADHSLDNIHMFILVELGLHHGEGDEQTYRHASGSSGHVVSSSTGGSGRLAFPKRNPSGDGAGNGYDKKGQNPSKTGQNRAQNGKRGKGNSAYIELILSYFGFCIGFSNLSSNPTPSTNPNPKGRNRRRSKQRIEDFNLEELSPPIVTMADQRTMAQLLQAPTEGYEDAIVVPAITADNFELKHGLLTLV</sequence>
<feature type="region of interest" description="Disordered" evidence="1">
    <location>
        <begin position="246"/>
        <end position="286"/>
    </location>
</feature>
<feature type="compositionally biased region" description="Basic and acidic residues" evidence="1">
    <location>
        <begin position="251"/>
        <end position="272"/>
    </location>
</feature>
<feature type="compositionally biased region" description="Low complexity" evidence="1">
    <location>
        <begin position="337"/>
        <end position="348"/>
    </location>
</feature>
<protein>
    <submittedName>
        <fullName evidence="2">Putative transposase (Putative), gypsy type</fullName>
    </submittedName>
</protein>
<comment type="caution">
    <text evidence="2">The sequence shown here is derived from an EMBL/GenBank/DDBJ whole genome shotgun (WGS) entry which is preliminary data.</text>
</comment>
<accession>A0A699GH21</accession>